<protein>
    <submittedName>
        <fullName evidence="1">Uncharacterized protein</fullName>
    </submittedName>
</protein>
<dbReference type="EMBL" id="CM010717">
    <property type="protein sequence ID" value="RZC55312.1"/>
    <property type="molecule type" value="Genomic_DNA"/>
</dbReference>
<dbReference type="AlphaFoldDB" id="A0A4Y7J5H4"/>
<organism evidence="1 2">
    <name type="scientific">Papaver somniferum</name>
    <name type="common">Opium poppy</name>
    <dbReference type="NCBI Taxonomy" id="3469"/>
    <lineage>
        <taxon>Eukaryota</taxon>
        <taxon>Viridiplantae</taxon>
        <taxon>Streptophyta</taxon>
        <taxon>Embryophyta</taxon>
        <taxon>Tracheophyta</taxon>
        <taxon>Spermatophyta</taxon>
        <taxon>Magnoliopsida</taxon>
        <taxon>Ranunculales</taxon>
        <taxon>Papaveraceae</taxon>
        <taxon>Papaveroideae</taxon>
        <taxon>Papaver</taxon>
    </lineage>
</organism>
<evidence type="ECO:0000313" key="2">
    <source>
        <dbReference type="Proteomes" id="UP000316621"/>
    </source>
</evidence>
<dbReference type="Proteomes" id="UP000316621">
    <property type="component" value="Chromosome 3"/>
</dbReference>
<gene>
    <name evidence="1" type="ORF">C5167_014169</name>
</gene>
<accession>A0A4Y7J5H4</accession>
<name>A0A4Y7J5H4_PAPSO</name>
<reference evidence="1 2" key="1">
    <citation type="journal article" date="2018" name="Science">
        <title>The opium poppy genome and morphinan production.</title>
        <authorList>
            <person name="Guo L."/>
            <person name="Winzer T."/>
            <person name="Yang X."/>
            <person name="Li Y."/>
            <person name="Ning Z."/>
            <person name="He Z."/>
            <person name="Teodor R."/>
            <person name="Lu Y."/>
            <person name="Bowser T.A."/>
            <person name="Graham I.A."/>
            <person name="Ye K."/>
        </authorList>
    </citation>
    <scope>NUCLEOTIDE SEQUENCE [LARGE SCALE GENOMIC DNA]</scope>
    <source>
        <strain evidence="2">cv. HN1</strain>
        <tissue evidence="1">Leaves</tissue>
    </source>
</reference>
<keyword evidence="2" id="KW-1185">Reference proteome</keyword>
<sequence length="107" mass="12388">MAENAAKIKGLNLLQQDATSVLEMNQLQVAIPVLQFMQIQIRNKFRMHLNKRRIYNLLTMGMNIKCIRLCIDQFLSKASGTTLRDNILGIFQQSRKIRKKTTMANYS</sequence>
<proteinExistence type="predicted"/>
<evidence type="ECO:0000313" key="1">
    <source>
        <dbReference type="EMBL" id="RZC55312.1"/>
    </source>
</evidence>
<dbReference type="Gramene" id="RZC55312">
    <property type="protein sequence ID" value="RZC55312"/>
    <property type="gene ID" value="C5167_014169"/>
</dbReference>